<dbReference type="SUPFAM" id="SSF51735">
    <property type="entry name" value="NAD(P)-binding Rossmann-fold domains"/>
    <property type="match status" value="1"/>
</dbReference>
<evidence type="ECO:0000256" key="4">
    <source>
        <dbReference type="SAM" id="Phobius"/>
    </source>
</evidence>
<evidence type="ECO:0000256" key="1">
    <source>
        <dbReference type="ARBA" id="ARBA00006484"/>
    </source>
</evidence>
<dbReference type="PANTHER" id="PTHR43477:SF1">
    <property type="entry name" value="DIHYDROANTICAPSIN 7-DEHYDROGENASE"/>
    <property type="match status" value="1"/>
</dbReference>
<reference evidence="6" key="1">
    <citation type="journal article" date="2020" name="Stud. Mycol.">
        <title>101 Dothideomycetes genomes: A test case for predicting lifestyles and emergence of pathogens.</title>
        <authorList>
            <person name="Haridas S."/>
            <person name="Albert R."/>
            <person name="Binder M."/>
            <person name="Bloem J."/>
            <person name="LaButti K."/>
            <person name="Salamov A."/>
            <person name="Andreopoulos B."/>
            <person name="Baker S."/>
            <person name="Barry K."/>
            <person name="Bills G."/>
            <person name="Bluhm B."/>
            <person name="Cannon C."/>
            <person name="Castanera R."/>
            <person name="Culley D."/>
            <person name="Daum C."/>
            <person name="Ezra D."/>
            <person name="Gonzalez J."/>
            <person name="Henrissat B."/>
            <person name="Kuo A."/>
            <person name="Liang C."/>
            <person name="Lipzen A."/>
            <person name="Lutzoni F."/>
            <person name="Magnuson J."/>
            <person name="Mondo S."/>
            <person name="Nolan M."/>
            <person name="Ohm R."/>
            <person name="Pangilinan J."/>
            <person name="Park H.-J."/>
            <person name="Ramirez L."/>
            <person name="Alfaro M."/>
            <person name="Sun H."/>
            <person name="Tritt A."/>
            <person name="Yoshinaga Y."/>
            <person name="Zwiers L.-H."/>
            <person name="Turgeon B."/>
            <person name="Goodwin S."/>
            <person name="Spatafora J."/>
            <person name="Crous P."/>
            <person name="Grigoriev I."/>
        </authorList>
    </citation>
    <scope>NUCLEOTIDE SEQUENCE [LARGE SCALE GENOMIC DNA]</scope>
    <source>
        <strain evidence="6">CBS 304.66</strain>
    </source>
</reference>
<evidence type="ECO:0000256" key="2">
    <source>
        <dbReference type="ARBA" id="ARBA00022857"/>
    </source>
</evidence>
<comment type="caution">
    <text evidence="5">The sequence shown here is derived from an EMBL/GenBank/DDBJ whole genome shotgun (WGS) entry which is preliminary data.</text>
</comment>
<protein>
    <submittedName>
        <fullName evidence="5">NAD(P)-binding protein</fullName>
    </submittedName>
</protein>
<evidence type="ECO:0000313" key="5">
    <source>
        <dbReference type="EMBL" id="KAF2261845.1"/>
    </source>
</evidence>
<dbReference type="GO" id="GO:0016491">
    <property type="term" value="F:oxidoreductase activity"/>
    <property type="evidence" value="ECO:0007669"/>
    <property type="project" value="UniProtKB-KW"/>
</dbReference>
<keyword evidence="4" id="KW-0472">Membrane</keyword>
<dbReference type="EMBL" id="ML986649">
    <property type="protein sequence ID" value="KAF2261845.1"/>
    <property type="molecule type" value="Genomic_DNA"/>
</dbReference>
<dbReference type="CDD" id="cd05233">
    <property type="entry name" value="SDR_c"/>
    <property type="match status" value="1"/>
</dbReference>
<evidence type="ECO:0000256" key="3">
    <source>
        <dbReference type="ARBA" id="ARBA00023002"/>
    </source>
</evidence>
<evidence type="ECO:0000313" key="6">
    <source>
        <dbReference type="Proteomes" id="UP000800093"/>
    </source>
</evidence>
<dbReference type="PANTHER" id="PTHR43477">
    <property type="entry name" value="DIHYDROANTICAPSIN 7-DEHYDROGENASE"/>
    <property type="match status" value="1"/>
</dbReference>
<dbReference type="InterPro" id="IPR002347">
    <property type="entry name" value="SDR_fam"/>
</dbReference>
<sequence length="268" mass="28000">MAHPNRLQDANVLIFGGTSGIGFAVASLVLSQGGHVTISGSTQPKVNDKVAKLRSLYQSLPASNVSGHAVDLADTANLEKNLTDLFEKVTEGGQKKIDHIVFTAGDLSAPRGLADVTVEGVISGFNVRFISSVFIAKLIRTGKYMPMSPSSSFTVTGGVNTRKPMPGWVLPAAWGGASSGLVNGLAVELAPIRINCVEPGAIHTELLDKAIQNMGPGALDAFAKATLTKTVGEPSDCAEAYAYFMRDRFVTGTTAQTNGGLLLAPRDS</sequence>
<accession>A0A9P4K5D4</accession>
<organism evidence="5 6">
    <name type="scientific">Lojkania enalia</name>
    <dbReference type="NCBI Taxonomy" id="147567"/>
    <lineage>
        <taxon>Eukaryota</taxon>
        <taxon>Fungi</taxon>
        <taxon>Dikarya</taxon>
        <taxon>Ascomycota</taxon>
        <taxon>Pezizomycotina</taxon>
        <taxon>Dothideomycetes</taxon>
        <taxon>Pleosporomycetidae</taxon>
        <taxon>Pleosporales</taxon>
        <taxon>Pleosporales incertae sedis</taxon>
        <taxon>Lojkania</taxon>
    </lineage>
</organism>
<dbReference type="OrthoDB" id="294295at2759"/>
<comment type="similarity">
    <text evidence="1">Belongs to the short-chain dehydrogenases/reductases (SDR) family.</text>
</comment>
<dbReference type="Proteomes" id="UP000800093">
    <property type="component" value="Unassembled WGS sequence"/>
</dbReference>
<dbReference type="AlphaFoldDB" id="A0A9P4K5D4"/>
<dbReference type="InterPro" id="IPR057571">
    <property type="entry name" value="SDR_PhqE-like"/>
</dbReference>
<proteinExistence type="inferred from homology"/>
<dbReference type="InterPro" id="IPR036291">
    <property type="entry name" value="NAD(P)-bd_dom_sf"/>
</dbReference>
<name>A0A9P4K5D4_9PLEO</name>
<keyword evidence="4" id="KW-1133">Transmembrane helix</keyword>
<keyword evidence="6" id="KW-1185">Reference proteome</keyword>
<keyword evidence="2" id="KW-0521">NADP</keyword>
<dbReference type="InterPro" id="IPR051122">
    <property type="entry name" value="SDR_DHRS6-like"/>
</dbReference>
<gene>
    <name evidence="5" type="ORF">CC78DRAFT_338394</name>
</gene>
<dbReference type="Gene3D" id="3.40.50.720">
    <property type="entry name" value="NAD(P)-binding Rossmann-like Domain"/>
    <property type="match status" value="1"/>
</dbReference>
<dbReference type="PRINTS" id="PR00081">
    <property type="entry name" value="GDHRDH"/>
</dbReference>
<dbReference type="Pfam" id="PF23441">
    <property type="entry name" value="SDR"/>
    <property type="match status" value="1"/>
</dbReference>
<keyword evidence="3" id="KW-0560">Oxidoreductase</keyword>
<feature type="transmembrane region" description="Helical" evidence="4">
    <location>
        <begin position="12"/>
        <end position="30"/>
    </location>
</feature>
<keyword evidence="4" id="KW-0812">Transmembrane</keyword>